<dbReference type="GO" id="GO:0007165">
    <property type="term" value="P:signal transduction"/>
    <property type="evidence" value="ECO:0007669"/>
    <property type="project" value="TreeGrafter"/>
</dbReference>
<gene>
    <name evidence="2" type="ORF">G3M48_007064</name>
</gene>
<organism evidence="2 3">
    <name type="scientific">Beauveria asiatica</name>
    <dbReference type="NCBI Taxonomy" id="1069075"/>
    <lineage>
        <taxon>Eukaryota</taxon>
        <taxon>Fungi</taxon>
        <taxon>Dikarya</taxon>
        <taxon>Ascomycota</taxon>
        <taxon>Pezizomycotina</taxon>
        <taxon>Sordariomycetes</taxon>
        <taxon>Hypocreomycetidae</taxon>
        <taxon>Hypocreales</taxon>
        <taxon>Cordycipitaceae</taxon>
        <taxon>Beauveria</taxon>
    </lineage>
</organism>
<accession>A0AAW0RNY5</accession>
<dbReference type="Proteomes" id="UP001397290">
    <property type="component" value="Unassembled WGS sequence"/>
</dbReference>
<evidence type="ECO:0000313" key="2">
    <source>
        <dbReference type="EMBL" id="KAK8143551.1"/>
    </source>
</evidence>
<reference evidence="2 3" key="1">
    <citation type="submission" date="2020-02" db="EMBL/GenBank/DDBJ databases">
        <title>Comparative genomics of the hypocrealean fungal genus Beauvera.</title>
        <authorList>
            <person name="Showalter D.N."/>
            <person name="Bushley K.E."/>
            <person name="Rehner S.A."/>
        </authorList>
    </citation>
    <scope>NUCLEOTIDE SEQUENCE [LARGE SCALE GENOMIC DNA]</scope>
    <source>
        <strain evidence="2 3">ARSEF4384</strain>
    </source>
</reference>
<dbReference type="Pfam" id="PF00069">
    <property type="entry name" value="Pkinase"/>
    <property type="match status" value="1"/>
</dbReference>
<proteinExistence type="predicted"/>
<dbReference type="PANTHER" id="PTHR48011:SF4">
    <property type="entry name" value="MITOGEN-ACTIVATED PROTEIN KINASE KINASE KINASE 19"/>
    <property type="match status" value="1"/>
</dbReference>
<dbReference type="PANTHER" id="PTHR48011">
    <property type="entry name" value="CCR4-NOT TRANSCRIPTIONAL COMPLEX SUBUNIT CAF120-RELATED"/>
    <property type="match status" value="1"/>
</dbReference>
<dbReference type="InterPro" id="IPR052751">
    <property type="entry name" value="Plant_MAPKKK"/>
</dbReference>
<evidence type="ECO:0000313" key="3">
    <source>
        <dbReference type="Proteomes" id="UP001397290"/>
    </source>
</evidence>
<dbReference type="EMBL" id="JAAHCF010000494">
    <property type="protein sequence ID" value="KAK8143551.1"/>
    <property type="molecule type" value="Genomic_DNA"/>
</dbReference>
<feature type="domain" description="Protein kinase" evidence="1">
    <location>
        <begin position="19"/>
        <end position="268"/>
    </location>
</feature>
<dbReference type="GO" id="GO:0004672">
    <property type="term" value="F:protein kinase activity"/>
    <property type="evidence" value="ECO:0007669"/>
    <property type="project" value="InterPro"/>
</dbReference>
<name>A0AAW0RNY5_9HYPO</name>
<dbReference type="AlphaFoldDB" id="A0AAW0RNY5"/>
<comment type="caution">
    <text evidence="2">The sequence shown here is derived from an EMBL/GenBank/DDBJ whole genome shotgun (WGS) entry which is preliminary data.</text>
</comment>
<dbReference type="Gene3D" id="1.10.510.10">
    <property type="entry name" value="Transferase(Phosphotransferase) domain 1"/>
    <property type="match status" value="1"/>
</dbReference>
<keyword evidence="3" id="KW-1185">Reference proteome</keyword>
<evidence type="ECO:0000259" key="1">
    <source>
        <dbReference type="PROSITE" id="PS50011"/>
    </source>
</evidence>
<sequence length="268" mass="30361">MASTRPELEVVEYHHYFPHGVYRILASGTSAFIGQVDDSTVLKYPLERFGDATRLEHEHQLLHVVGHHDRIIAQKGLTGDGLYLEYAANGSILDFLLEPEHATITLQQRVTWCREVVEAVVHVHSKRVIHCDINPTNILLDENLDIKLADFQGCHVAENGELLLPALVGEPCRYFCPREDEFEANQETDLFALGSTIHFIVTGEEVFSDIIPGEYGWDDKVKSRFASGAFPNDKHACSSITRKCWTRHYKSASEVLQDIRQVEQLHTV</sequence>
<dbReference type="InterPro" id="IPR000719">
    <property type="entry name" value="Prot_kinase_dom"/>
</dbReference>
<dbReference type="SUPFAM" id="SSF56112">
    <property type="entry name" value="Protein kinase-like (PK-like)"/>
    <property type="match status" value="1"/>
</dbReference>
<dbReference type="PROSITE" id="PS50011">
    <property type="entry name" value="PROTEIN_KINASE_DOM"/>
    <property type="match status" value="1"/>
</dbReference>
<protein>
    <recommendedName>
        <fullName evidence="1">Protein kinase domain-containing protein</fullName>
    </recommendedName>
</protein>
<dbReference type="GO" id="GO:0005524">
    <property type="term" value="F:ATP binding"/>
    <property type="evidence" value="ECO:0007669"/>
    <property type="project" value="InterPro"/>
</dbReference>
<dbReference type="InterPro" id="IPR011009">
    <property type="entry name" value="Kinase-like_dom_sf"/>
</dbReference>